<feature type="transmembrane region" description="Helical" evidence="6">
    <location>
        <begin position="243"/>
        <end position="262"/>
    </location>
</feature>
<reference evidence="8 9" key="1">
    <citation type="submission" date="2012-10" db="EMBL/GenBank/DDBJ databases">
        <title>Genome sequencing and analysis of entomopathogenic fungi Beauveria bassiana D1-5.</title>
        <authorList>
            <person name="Li Q."/>
            <person name="Wang L."/>
            <person name="Zhang Z."/>
            <person name="Wang Q."/>
            <person name="Ren J."/>
            <person name="Wang M."/>
            <person name="Xu W."/>
            <person name="Wang J."/>
            <person name="Lu Y."/>
            <person name="Du Q."/>
            <person name="Sun Z."/>
        </authorList>
    </citation>
    <scope>NUCLEOTIDE SEQUENCE [LARGE SCALE GENOMIC DNA]</scope>
    <source>
        <strain evidence="8 9">D1-5</strain>
    </source>
</reference>
<comment type="caution">
    <text evidence="8">The sequence shown here is derived from an EMBL/GenBank/DDBJ whole genome shotgun (WGS) entry which is preliminary data.</text>
</comment>
<dbReference type="PANTHER" id="PTHR23501">
    <property type="entry name" value="MAJOR FACILITATOR SUPERFAMILY"/>
    <property type="match status" value="1"/>
</dbReference>
<dbReference type="OrthoDB" id="440553at2759"/>
<evidence type="ECO:0000256" key="5">
    <source>
        <dbReference type="SAM" id="MobiDB-lite"/>
    </source>
</evidence>
<feature type="transmembrane region" description="Helical" evidence="6">
    <location>
        <begin position="176"/>
        <end position="196"/>
    </location>
</feature>
<feature type="transmembrane region" description="Helical" evidence="6">
    <location>
        <begin position="315"/>
        <end position="340"/>
    </location>
</feature>
<evidence type="ECO:0000259" key="7">
    <source>
        <dbReference type="PROSITE" id="PS50850"/>
    </source>
</evidence>
<feature type="compositionally biased region" description="Low complexity" evidence="5">
    <location>
        <begin position="10"/>
        <end position="32"/>
    </location>
</feature>
<feature type="transmembrane region" description="Helical" evidence="6">
    <location>
        <begin position="387"/>
        <end position="406"/>
    </location>
</feature>
<feature type="transmembrane region" description="Helical" evidence="6">
    <location>
        <begin position="120"/>
        <end position="139"/>
    </location>
</feature>
<feature type="transmembrane region" description="Helical" evidence="6">
    <location>
        <begin position="418"/>
        <end position="439"/>
    </location>
</feature>
<feature type="transmembrane region" description="Helical" evidence="6">
    <location>
        <begin position="90"/>
        <end position="108"/>
    </location>
</feature>
<evidence type="ECO:0000256" key="6">
    <source>
        <dbReference type="SAM" id="Phobius"/>
    </source>
</evidence>
<dbReference type="SUPFAM" id="SSF103473">
    <property type="entry name" value="MFS general substrate transporter"/>
    <property type="match status" value="1"/>
</dbReference>
<comment type="subcellular location">
    <subcellularLocation>
        <location evidence="1">Membrane</location>
        <topology evidence="1">Multi-pass membrane protein</topology>
    </subcellularLocation>
</comment>
<evidence type="ECO:0000256" key="4">
    <source>
        <dbReference type="ARBA" id="ARBA00023136"/>
    </source>
</evidence>
<organism evidence="8 9">
    <name type="scientific">Beauveria bassiana D1-5</name>
    <dbReference type="NCBI Taxonomy" id="1245745"/>
    <lineage>
        <taxon>Eukaryota</taxon>
        <taxon>Fungi</taxon>
        <taxon>Dikarya</taxon>
        <taxon>Ascomycota</taxon>
        <taxon>Pezizomycotina</taxon>
        <taxon>Sordariomycetes</taxon>
        <taxon>Hypocreomycetidae</taxon>
        <taxon>Hypocreales</taxon>
        <taxon>Cordycipitaceae</taxon>
        <taxon>Beauveria</taxon>
    </lineage>
</organism>
<dbReference type="GO" id="GO:0005886">
    <property type="term" value="C:plasma membrane"/>
    <property type="evidence" value="ECO:0007669"/>
    <property type="project" value="TreeGrafter"/>
</dbReference>
<keyword evidence="4 6" id="KW-0472">Membrane</keyword>
<keyword evidence="2 6" id="KW-0812">Transmembrane</keyword>
<name>A0A0A2W0B9_BEABA</name>
<dbReference type="STRING" id="1245745.A0A0A2W0B9"/>
<dbReference type="Gene3D" id="1.20.1720.10">
    <property type="entry name" value="Multidrug resistance protein D"/>
    <property type="match status" value="1"/>
</dbReference>
<feature type="transmembrane region" description="Helical" evidence="6">
    <location>
        <begin position="52"/>
        <end position="78"/>
    </location>
</feature>
<dbReference type="PRINTS" id="PR01036">
    <property type="entry name" value="TCRTETB"/>
</dbReference>
<evidence type="ECO:0000313" key="9">
    <source>
        <dbReference type="Proteomes" id="UP000030106"/>
    </source>
</evidence>
<proteinExistence type="predicted"/>
<accession>A0A0A2W0B9</accession>
<dbReference type="PROSITE" id="PS50850">
    <property type="entry name" value="MFS"/>
    <property type="match status" value="1"/>
</dbReference>
<dbReference type="InterPro" id="IPR020846">
    <property type="entry name" value="MFS_dom"/>
</dbReference>
<dbReference type="Proteomes" id="UP000030106">
    <property type="component" value="Unassembled WGS sequence"/>
</dbReference>
<feature type="transmembrane region" description="Helical" evidence="6">
    <location>
        <begin position="459"/>
        <end position="477"/>
    </location>
</feature>
<dbReference type="eggNOG" id="KOG0254">
    <property type="taxonomic scope" value="Eukaryota"/>
</dbReference>
<keyword evidence="3 6" id="KW-1133">Transmembrane helix</keyword>
<feature type="transmembrane region" description="Helical" evidence="6">
    <location>
        <begin position="360"/>
        <end position="380"/>
    </location>
</feature>
<evidence type="ECO:0000313" key="8">
    <source>
        <dbReference type="EMBL" id="KGQ06429.1"/>
    </source>
</evidence>
<feature type="transmembrane region" description="Helical" evidence="6">
    <location>
        <begin position="208"/>
        <end position="228"/>
    </location>
</feature>
<dbReference type="InterPro" id="IPR011701">
    <property type="entry name" value="MFS"/>
</dbReference>
<gene>
    <name evidence="8" type="ORF">BBAD15_g8250</name>
</gene>
<dbReference type="PANTHER" id="PTHR23501:SF43">
    <property type="entry name" value="MULTIDRUG TRANSPORTER, PUTATIVE (AFU_ORTHOLOGUE AFUA_6G03040)-RELATED"/>
    <property type="match status" value="1"/>
</dbReference>
<evidence type="ECO:0000256" key="2">
    <source>
        <dbReference type="ARBA" id="ARBA00022692"/>
    </source>
</evidence>
<feature type="domain" description="Major facilitator superfamily (MFS) profile" evidence="7">
    <location>
        <begin position="55"/>
        <end position="545"/>
    </location>
</feature>
<protein>
    <submittedName>
        <fullName evidence="8">Putative MFS-type transporter</fullName>
    </submittedName>
</protein>
<dbReference type="HOGENOM" id="CLU_000960_22_2_1"/>
<feature type="transmembrane region" description="Helical" evidence="6">
    <location>
        <begin position="274"/>
        <end position="294"/>
    </location>
</feature>
<dbReference type="InterPro" id="IPR005829">
    <property type="entry name" value="Sugar_transporter_CS"/>
</dbReference>
<dbReference type="EMBL" id="ANFO01000816">
    <property type="protein sequence ID" value="KGQ06429.1"/>
    <property type="molecule type" value="Genomic_DNA"/>
</dbReference>
<evidence type="ECO:0000256" key="1">
    <source>
        <dbReference type="ARBA" id="ARBA00004141"/>
    </source>
</evidence>
<evidence type="ECO:0000256" key="3">
    <source>
        <dbReference type="ARBA" id="ARBA00022989"/>
    </source>
</evidence>
<feature type="transmembrane region" description="Helical" evidence="6">
    <location>
        <begin position="521"/>
        <end position="541"/>
    </location>
</feature>
<dbReference type="PROSITE" id="PS00216">
    <property type="entry name" value="SUGAR_TRANSPORT_1"/>
    <property type="match status" value="1"/>
</dbReference>
<dbReference type="Pfam" id="PF07690">
    <property type="entry name" value="MFS_1"/>
    <property type="match status" value="1"/>
</dbReference>
<feature type="transmembrane region" description="Helical" evidence="6">
    <location>
        <begin position="145"/>
        <end position="164"/>
    </location>
</feature>
<sequence>MSDEVKSMGSASADTTLDSSSRGEGPSSSLDNASADSAIVVRRNKPIAAWRLAVIFFCIGMGLFLSLLDATVVATMLVDISAEFEDFKTSSWVVLAYTLTEVGFAVAMARLSDALGRKTVVVASFTIFLAASMGCAASANLDQLIGFRAAQGVGGAGLYAMAMVTYPELSPPSRVVLVTSALGVIVALAGVCGPVIGGLLTTYVGWRYVFWINGPCAFVPGVLLLLLWPKNYQLFVKIDMRRLDYLGAVLVLAATILPVFIINQAAIRDYAWRSAPTISVLVISGLCWIGLVLWQRQLARDPRLRLIRPQLPFHILTSRVMLAAIFDTFLSGFVLLLAIINIPLRSQIVNLYGPVKAGALLLPMMGGGAAGCAIGGGLSLRRNNTFPVLLAASAILTISCGVLSRLPDAPKPPAWQWGLEAVLGVGLGLKISSTTFLAVLQSDFEDHAISQGIIAQMRVFGGSLGVSISIIVLITKIQEGLQGSLTPDQLASFYRSPLALFQFGPKQQLLARQAFIDAFRLDMYICVGVSAASLLVALFTYQRHPPSVQSKLEDLEKELARGAALTEASQTAEV</sequence>
<dbReference type="InterPro" id="IPR036259">
    <property type="entry name" value="MFS_trans_sf"/>
</dbReference>
<feature type="region of interest" description="Disordered" evidence="5">
    <location>
        <begin position="1"/>
        <end position="32"/>
    </location>
</feature>
<dbReference type="GO" id="GO:0022857">
    <property type="term" value="F:transmembrane transporter activity"/>
    <property type="evidence" value="ECO:0007669"/>
    <property type="project" value="InterPro"/>
</dbReference>
<dbReference type="AlphaFoldDB" id="A0A0A2W0B9"/>